<evidence type="ECO:0000313" key="2">
    <source>
        <dbReference type="EMBL" id="KKN71626.1"/>
    </source>
</evidence>
<protein>
    <submittedName>
        <fullName evidence="1">Uncharacterized protein</fullName>
    </submittedName>
</protein>
<reference evidence="1" key="1">
    <citation type="journal article" date="2015" name="Nature">
        <title>Complex archaea that bridge the gap between prokaryotes and eukaryotes.</title>
        <authorList>
            <person name="Spang A."/>
            <person name="Saw J.H."/>
            <person name="Jorgensen S.L."/>
            <person name="Zaremba-Niedzwiedzka K."/>
            <person name="Martijn J."/>
            <person name="Lind A.E."/>
            <person name="van Eijk R."/>
            <person name="Schleper C."/>
            <person name="Guy L."/>
            <person name="Ettema T.J."/>
        </authorList>
    </citation>
    <scope>NUCLEOTIDE SEQUENCE</scope>
</reference>
<name>A0A0F9RX20_9ZZZZ</name>
<proteinExistence type="predicted"/>
<feature type="non-terminal residue" evidence="1">
    <location>
        <position position="21"/>
    </location>
</feature>
<accession>A0A0F9RX20</accession>
<dbReference type="AlphaFoldDB" id="A0A0F9RX20"/>
<sequence length="21" mass="2306">MFSPANEAAFTLHIDGADHDF</sequence>
<gene>
    <name evidence="2" type="ORF">LCGC14_0419400</name>
    <name evidence="1" type="ORF">LCGC14_0543040</name>
</gene>
<dbReference type="EMBL" id="LAZR01000729">
    <property type="protein sequence ID" value="KKN59364.1"/>
    <property type="molecule type" value="Genomic_DNA"/>
</dbReference>
<evidence type="ECO:0000313" key="1">
    <source>
        <dbReference type="EMBL" id="KKN59364.1"/>
    </source>
</evidence>
<organism evidence="1">
    <name type="scientific">marine sediment metagenome</name>
    <dbReference type="NCBI Taxonomy" id="412755"/>
    <lineage>
        <taxon>unclassified sequences</taxon>
        <taxon>metagenomes</taxon>
        <taxon>ecological metagenomes</taxon>
    </lineage>
</organism>
<comment type="caution">
    <text evidence="1">The sequence shown here is derived from an EMBL/GenBank/DDBJ whole genome shotgun (WGS) entry which is preliminary data.</text>
</comment>
<dbReference type="EMBL" id="LAZR01000380">
    <property type="protein sequence ID" value="KKN71626.1"/>
    <property type="molecule type" value="Genomic_DNA"/>
</dbReference>